<dbReference type="OrthoDB" id="1450319at2"/>
<dbReference type="EMBL" id="CP001712">
    <property type="protein sequence ID" value="EAR16656.1"/>
    <property type="molecule type" value="Genomic_DNA"/>
</dbReference>
<name>A4CI98_ROBBH</name>
<protein>
    <submittedName>
        <fullName evidence="1">Uncharacterized protein</fullName>
    </submittedName>
</protein>
<dbReference type="STRING" id="313596.RB2501_07140"/>
<evidence type="ECO:0000313" key="1">
    <source>
        <dbReference type="EMBL" id="EAR16656.1"/>
    </source>
</evidence>
<organism evidence="1 2">
    <name type="scientific">Robiginitalea biformata (strain ATCC BAA-864 / DSM 15991 / KCTC 12146 / HTCC2501)</name>
    <dbReference type="NCBI Taxonomy" id="313596"/>
    <lineage>
        <taxon>Bacteria</taxon>
        <taxon>Pseudomonadati</taxon>
        <taxon>Bacteroidota</taxon>
        <taxon>Flavobacteriia</taxon>
        <taxon>Flavobacteriales</taxon>
        <taxon>Flavobacteriaceae</taxon>
        <taxon>Robiginitalea</taxon>
    </lineage>
</organism>
<reference evidence="1 2" key="1">
    <citation type="journal article" date="2009" name="J. Bacteriol.">
        <title>Complete genome sequence of Robiginitalea biformata HTCC2501.</title>
        <authorList>
            <person name="Oh H.M."/>
            <person name="Giovannoni S.J."/>
            <person name="Lee K."/>
            <person name="Ferriera S."/>
            <person name="Johnson J."/>
            <person name="Cho J.C."/>
        </authorList>
    </citation>
    <scope>NUCLEOTIDE SEQUENCE [LARGE SCALE GENOMIC DNA]</scope>
    <source>
        <strain evidence="2">ATCC BAA-864 / HTCC2501 / KCTC 12146</strain>
    </source>
</reference>
<proteinExistence type="predicted"/>
<dbReference type="RefSeq" id="WP_015753413.1">
    <property type="nucleotide sequence ID" value="NC_013222.1"/>
</dbReference>
<sequence length="144" mass="16324">MVKYWQDYYHEYLDGFEKQSDDELVRAFNSQVHNGGWGAAKQGYLAAIRQSLEKRNIDYSEVGDESSMSYRNHVFLVEGKLLRLSAVPIQALIPLVKRHITGCLNIPLSGDLQISHITDESLIVNLDCFPYSMPVSSKALSKFP</sequence>
<keyword evidence="2" id="KW-1185">Reference proteome</keyword>
<evidence type="ECO:0000313" key="2">
    <source>
        <dbReference type="Proteomes" id="UP000009049"/>
    </source>
</evidence>
<dbReference type="HOGENOM" id="CLU_1795014_0_0_10"/>
<gene>
    <name evidence="1" type="ordered locus">RB2501_07140</name>
</gene>
<dbReference type="Proteomes" id="UP000009049">
    <property type="component" value="Chromosome"/>
</dbReference>
<dbReference type="AlphaFoldDB" id="A4CI98"/>
<accession>A4CI98</accession>
<dbReference type="KEGG" id="rbi:RB2501_07140"/>